<reference evidence="1 2" key="1">
    <citation type="journal article" date="2012" name="Environ. Microbiol.">
        <title>The genome of the ammonia-oxidizing Candidatus Nitrososphaera gargensis: insights into metabolic versatility and environmental adaptations.</title>
        <authorList>
            <person name="Spang A."/>
            <person name="Poehlein A."/>
            <person name="Offre P."/>
            <person name="Zumbragel S."/>
            <person name="Haider S."/>
            <person name="Rychlik N."/>
            <person name="Nowka B."/>
            <person name="Schmeisser C."/>
            <person name="Lebedeva E.V."/>
            <person name="Rattei T."/>
            <person name="Bohm C."/>
            <person name="Schmid M."/>
            <person name="Galushko A."/>
            <person name="Hatzenpichler R."/>
            <person name="Weinmaier T."/>
            <person name="Daniel R."/>
            <person name="Schleper C."/>
            <person name="Spieck E."/>
            <person name="Streit W."/>
            <person name="Wagner M."/>
        </authorList>
    </citation>
    <scope>NUCLEOTIDE SEQUENCE [LARGE SCALE GENOMIC DNA]</scope>
    <source>
        <strain evidence="2">Ga9.2</strain>
    </source>
</reference>
<dbReference type="KEGG" id="nga:Ngar_c07550"/>
<dbReference type="Proteomes" id="UP000008037">
    <property type="component" value="Chromosome"/>
</dbReference>
<dbReference type="STRING" id="1237085.Ngar_c07550"/>
<dbReference type="BioCyc" id="CNIT1237085:G1324-753-MONOMER"/>
<keyword evidence="2" id="KW-1185">Reference proteome</keyword>
<dbReference type="AlphaFoldDB" id="K0IFW0"/>
<dbReference type="InParanoid" id="K0IFW0"/>
<gene>
    <name evidence="1" type="ordered locus">Ngar_c07550</name>
</gene>
<proteinExistence type="predicted"/>
<name>K0IFW0_NITGG</name>
<dbReference type="RefSeq" id="WP_015018243.1">
    <property type="nucleotide sequence ID" value="NC_018719.1"/>
</dbReference>
<accession>K0IFW0</accession>
<sequence length="137" mass="16085">MFGSRNSGKDNDERGGRPASTFIDEPWFADLQKLNNDELMRMYTMISDRHYRFAKNAWYIPIGGDQRCPIMVAKGYRSPDTLDRMAEFEDTAKTLEGEFRHFIDAWDFGYITERDIEKAILKILESRNIEITEHSSY</sequence>
<evidence type="ECO:0000313" key="1">
    <source>
        <dbReference type="EMBL" id="AFU57698.1"/>
    </source>
</evidence>
<evidence type="ECO:0000313" key="2">
    <source>
        <dbReference type="Proteomes" id="UP000008037"/>
    </source>
</evidence>
<dbReference type="HOGENOM" id="CLU_1965639_0_0_2"/>
<dbReference type="EMBL" id="CP002408">
    <property type="protein sequence ID" value="AFU57698.1"/>
    <property type="molecule type" value="Genomic_DNA"/>
</dbReference>
<dbReference type="OrthoDB" id="7016at2157"/>
<protein>
    <submittedName>
        <fullName evidence="1">Uncharacterized protein</fullName>
    </submittedName>
</protein>
<organism evidence="1 2">
    <name type="scientific">Nitrososphaera gargensis (strain Ga9.2)</name>
    <dbReference type="NCBI Taxonomy" id="1237085"/>
    <lineage>
        <taxon>Archaea</taxon>
        <taxon>Nitrososphaerota</taxon>
        <taxon>Nitrososphaeria</taxon>
        <taxon>Nitrososphaerales</taxon>
        <taxon>Nitrososphaeraceae</taxon>
        <taxon>Nitrososphaera</taxon>
    </lineage>
</organism>
<dbReference type="GeneID" id="13795150"/>